<dbReference type="EMBL" id="LFZN01000109">
    <property type="protein sequence ID" value="KXS98651.1"/>
    <property type="molecule type" value="Genomic_DNA"/>
</dbReference>
<keyword evidence="3" id="KW-1185">Reference proteome</keyword>
<gene>
    <name evidence="2" type="ORF">AC578_10073</name>
</gene>
<comment type="caution">
    <text evidence="2">The sequence shown here is derived from an EMBL/GenBank/DDBJ whole genome shotgun (WGS) entry which is preliminary data.</text>
</comment>
<evidence type="ECO:0000313" key="2">
    <source>
        <dbReference type="EMBL" id="KXS98651.1"/>
    </source>
</evidence>
<feature type="compositionally biased region" description="Basic and acidic residues" evidence="1">
    <location>
        <begin position="43"/>
        <end position="53"/>
    </location>
</feature>
<evidence type="ECO:0000313" key="3">
    <source>
        <dbReference type="Proteomes" id="UP000070133"/>
    </source>
</evidence>
<proteinExistence type="predicted"/>
<feature type="region of interest" description="Disordered" evidence="1">
    <location>
        <begin position="37"/>
        <end position="64"/>
    </location>
</feature>
<dbReference type="AlphaFoldDB" id="A0A139H8B9"/>
<evidence type="ECO:0000256" key="1">
    <source>
        <dbReference type="SAM" id="MobiDB-lite"/>
    </source>
</evidence>
<dbReference type="Proteomes" id="UP000070133">
    <property type="component" value="Unassembled WGS sequence"/>
</dbReference>
<feature type="compositionally biased region" description="Polar residues" evidence="1">
    <location>
        <begin position="54"/>
        <end position="64"/>
    </location>
</feature>
<reference evidence="2 3" key="1">
    <citation type="submission" date="2015-07" db="EMBL/GenBank/DDBJ databases">
        <title>Comparative genomics of the Sigatoka disease complex on banana suggests a link between parallel evolutionary changes in Pseudocercospora fijiensis and Pseudocercospora eumusae and increased virulence on the banana host.</title>
        <authorList>
            <person name="Chang T.-C."/>
            <person name="Salvucci A."/>
            <person name="Crous P.W."/>
            <person name="Stergiopoulos I."/>
        </authorList>
    </citation>
    <scope>NUCLEOTIDE SEQUENCE [LARGE SCALE GENOMIC DNA]</scope>
    <source>
        <strain evidence="2 3">CBS 114824</strain>
    </source>
</reference>
<sequence length="186" mass="20329">MSSPTTIIQHDQLSRLTPFHDGGGKCFGHIEFAEADEDGSAPKTDRSIPKSFDDPQSSSKIRSQKKTQIIESSTTHFLPYSPSTRQIRSSKMCVLNRVTCPRCGAGGGMKTLCPANSSNSSTCPTYGVHVNDAFSNGSVTKHSLGMMGVADVSCARCASCGKRMYIWGVGQMMDQLGMQRRVRWRR</sequence>
<name>A0A139H8B9_9PEZI</name>
<accession>A0A139H8B9</accession>
<organism evidence="2 3">
    <name type="scientific">Pseudocercospora eumusae</name>
    <dbReference type="NCBI Taxonomy" id="321146"/>
    <lineage>
        <taxon>Eukaryota</taxon>
        <taxon>Fungi</taxon>
        <taxon>Dikarya</taxon>
        <taxon>Ascomycota</taxon>
        <taxon>Pezizomycotina</taxon>
        <taxon>Dothideomycetes</taxon>
        <taxon>Dothideomycetidae</taxon>
        <taxon>Mycosphaerellales</taxon>
        <taxon>Mycosphaerellaceae</taxon>
        <taxon>Pseudocercospora</taxon>
    </lineage>
</organism>
<protein>
    <submittedName>
        <fullName evidence="2">Uncharacterized protein</fullName>
    </submittedName>
</protein>